<reference evidence="1" key="1">
    <citation type="submission" date="2021-06" db="EMBL/GenBank/DDBJ databases">
        <authorList>
            <person name="Kallberg Y."/>
            <person name="Tangrot J."/>
            <person name="Rosling A."/>
        </authorList>
    </citation>
    <scope>NUCLEOTIDE SEQUENCE</scope>
    <source>
        <strain evidence="1">MA461A</strain>
    </source>
</reference>
<proteinExistence type="predicted"/>
<protein>
    <submittedName>
        <fullName evidence="1">22645_t:CDS:1</fullName>
    </submittedName>
</protein>
<feature type="non-terminal residue" evidence="1">
    <location>
        <position position="1"/>
    </location>
</feature>
<name>A0ACA9SA46_9GLOM</name>
<comment type="caution">
    <text evidence="1">The sequence shown here is derived from an EMBL/GenBank/DDBJ whole genome shotgun (WGS) entry which is preliminary data.</text>
</comment>
<organism evidence="1 2">
    <name type="scientific">Racocetra persica</name>
    <dbReference type="NCBI Taxonomy" id="160502"/>
    <lineage>
        <taxon>Eukaryota</taxon>
        <taxon>Fungi</taxon>
        <taxon>Fungi incertae sedis</taxon>
        <taxon>Mucoromycota</taxon>
        <taxon>Glomeromycotina</taxon>
        <taxon>Glomeromycetes</taxon>
        <taxon>Diversisporales</taxon>
        <taxon>Gigasporaceae</taxon>
        <taxon>Racocetra</taxon>
    </lineage>
</organism>
<evidence type="ECO:0000313" key="1">
    <source>
        <dbReference type="EMBL" id="CAG8833061.1"/>
    </source>
</evidence>
<accession>A0ACA9SA46</accession>
<evidence type="ECO:0000313" key="2">
    <source>
        <dbReference type="Proteomes" id="UP000789920"/>
    </source>
</evidence>
<dbReference type="Proteomes" id="UP000789920">
    <property type="component" value="Unassembled WGS sequence"/>
</dbReference>
<dbReference type="EMBL" id="CAJVQC010105501">
    <property type="protein sequence ID" value="CAG8833061.1"/>
    <property type="molecule type" value="Genomic_DNA"/>
</dbReference>
<gene>
    <name evidence="1" type="ORF">RPERSI_LOCUS28689</name>
</gene>
<feature type="non-terminal residue" evidence="1">
    <location>
        <position position="40"/>
    </location>
</feature>
<sequence>RKSQEVISSDNYSDSETNMSSDNESSKHIALSDSEREINK</sequence>
<keyword evidence="2" id="KW-1185">Reference proteome</keyword>